<organism evidence="2">
    <name type="scientific">Prunus dulcis</name>
    <name type="common">Almond</name>
    <name type="synonym">Amygdalus dulcis</name>
    <dbReference type="NCBI Taxonomy" id="3755"/>
    <lineage>
        <taxon>Eukaryota</taxon>
        <taxon>Viridiplantae</taxon>
        <taxon>Streptophyta</taxon>
        <taxon>Embryophyta</taxon>
        <taxon>Tracheophyta</taxon>
        <taxon>Spermatophyta</taxon>
        <taxon>Magnoliopsida</taxon>
        <taxon>eudicotyledons</taxon>
        <taxon>Gunneridae</taxon>
        <taxon>Pentapetalae</taxon>
        <taxon>rosids</taxon>
        <taxon>fabids</taxon>
        <taxon>Rosales</taxon>
        <taxon>Rosaceae</taxon>
        <taxon>Amygdaloideae</taxon>
        <taxon>Amygdaleae</taxon>
        <taxon>Prunus</taxon>
    </lineage>
</organism>
<protein>
    <submittedName>
        <fullName evidence="2">Rhodanese/Cell cycle control phosphatase superfamily protein</fullName>
    </submittedName>
</protein>
<dbReference type="Gene3D" id="3.40.250.10">
    <property type="entry name" value="Rhodanese-like domain"/>
    <property type="match status" value="1"/>
</dbReference>
<dbReference type="EMBL" id="AP019304">
    <property type="protein sequence ID" value="BBH09947.1"/>
    <property type="molecule type" value="Genomic_DNA"/>
</dbReference>
<evidence type="ECO:0000313" key="2">
    <source>
        <dbReference type="EMBL" id="BBH09947.1"/>
    </source>
</evidence>
<dbReference type="PANTHER" id="PTHR47377:SF3">
    <property type="entry name" value="RHODANESE-LIKE DOMAIN-CONTAINING PROTEIN 4A, CHLOROPLASTIC"/>
    <property type="match status" value="1"/>
</dbReference>
<dbReference type="PANTHER" id="PTHR47377">
    <property type="entry name" value="RHODANESE-LIKE DOMAIN-CONTAINING PROTEIN 4, CHLOROPLASTIC"/>
    <property type="match status" value="1"/>
</dbReference>
<sequence>TGPKVHNGDGLLGHGPVLVTTQNRPSNDHPFPSWPYPLSSSLVLSPMESLSMILSCSPPLQNHLKTQKPVTSGPISLPQNSTSISIVASQPFNSSQLHFPSTKNNLQSQSSKSVQNPSLILKTSPFSQGLTRNQLYFLLTELITTTAFTLPGFASEAALSSTEQVSDRINLEAILVSIDDFFNRNPFFVAGCTFVWLVVIPLVQEYLRKYKFVLVIDAFRKLRDDPNVQLLDIRDEKSLKYLKSPNLKILNKATVQVPFSEDDEDGFCEKGFGEVWEPSRHCPLFDGISIKVAELLFKNGFKEAYAIKGGVGGTKGWLESQETLLPPSMHIYPKKKVETSQKTGMNGGVVRAMKTAMVLPLLEYPDLKPPSSPTPSKP</sequence>
<accession>A0A4Y1S1U7</accession>
<dbReference type="InterPro" id="IPR044240">
    <property type="entry name" value="STR4-like"/>
</dbReference>
<dbReference type="AlphaFoldDB" id="A0A4Y1S1U7"/>
<gene>
    <name evidence="2" type="ORF">Prudu_022605</name>
</gene>
<dbReference type="SUPFAM" id="SSF52821">
    <property type="entry name" value="Rhodanese/Cell cycle control phosphatase"/>
    <property type="match status" value="1"/>
</dbReference>
<evidence type="ECO:0000256" key="1">
    <source>
        <dbReference type="SAM" id="MobiDB-lite"/>
    </source>
</evidence>
<feature type="non-terminal residue" evidence="2">
    <location>
        <position position="1"/>
    </location>
</feature>
<dbReference type="InterPro" id="IPR036873">
    <property type="entry name" value="Rhodanese-like_dom_sf"/>
</dbReference>
<proteinExistence type="predicted"/>
<reference evidence="2" key="1">
    <citation type="journal article" date="2019" name="Science">
        <title>Mutation of a bHLH transcription factor allowed almond domestication.</title>
        <authorList>
            <person name="Sanchez-Perez R."/>
            <person name="Pavan S."/>
            <person name="Mazzeo R."/>
            <person name="Moldovan C."/>
            <person name="Aiese Cigliano R."/>
            <person name="Del Cueto J."/>
            <person name="Ricciardi F."/>
            <person name="Lotti C."/>
            <person name="Ricciardi L."/>
            <person name="Dicenta F."/>
            <person name="Lopez-Marques R.L."/>
            <person name="Lindberg Moller B."/>
        </authorList>
    </citation>
    <scope>NUCLEOTIDE SEQUENCE</scope>
</reference>
<name>A0A4Y1S1U7_PRUDU</name>
<feature type="region of interest" description="Disordered" evidence="1">
    <location>
        <begin position="1"/>
        <end position="26"/>
    </location>
</feature>